<comment type="caution">
    <text evidence="1">The sequence shown here is derived from an EMBL/GenBank/DDBJ whole genome shotgun (WGS) entry which is preliminary data.</text>
</comment>
<reference evidence="1" key="1">
    <citation type="submission" date="2022-01" db="EMBL/GenBank/DDBJ databases">
        <authorList>
            <person name="Lagorce A."/>
        </authorList>
    </citation>
    <scope>NUCLEOTIDE SEQUENCE</scope>
    <source>
        <strain evidence="1">Th15_F1_A12</strain>
    </source>
</reference>
<dbReference type="Proteomes" id="UP001295462">
    <property type="component" value="Unassembled WGS sequence"/>
</dbReference>
<name>A0AAU9QYL1_9VIBR</name>
<sequence length="43" mass="5032">MFMAQCFRLGGSVAHPLIGRYAFSQTCKYGHFRYSTNITMYLY</sequence>
<evidence type="ECO:0008006" key="3">
    <source>
        <dbReference type="Google" id="ProtNLM"/>
    </source>
</evidence>
<accession>A0AAU9QYL1</accession>
<evidence type="ECO:0000313" key="1">
    <source>
        <dbReference type="EMBL" id="CAH1604079.1"/>
    </source>
</evidence>
<evidence type="ECO:0000313" key="2">
    <source>
        <dbReference type="Proteomes" id="UP001295462"/>
    </source>
</evidence>
<protein>
    <recommendedName>
        <fullName evidence="3">DUF3265 domain-containing protein</fullName>
    </recommendedName>
</protein>
<proteinExistence type="predicted"/>
<dbReference type="AlphaFoldDB" id="A0AAU9QYL1"/>
<dbReference type="EMBL" id="CAKMUD010000150">
    <property type="protein sequence ID" value="CAH1604079.1"/>
    <property type="molecule type" value="Genomic_DNA"/>
</dbReference>
<organism evidence="1 2">
    <name type="scientific">Vibrio jasicida</name>
    <dbReference type="NCBI Taxonomy" id="766224"/>
    <lineage>
        <taxon>Bacteria</taxon>
        <taxon>Pseudomonadati</taxon>
        <taxon>Pseudomonadota</taxon>
        <taxon>Gammaproteobacteria</taxon>
        <taxon>Vibrionales</taxon>
        <taxon>Vibrionaceae</taxon>
        <taxon>Vibrio</taxon>
    </lineage>
</organism>
<gene>
    <name evidence="1" type="ORF">THF1A12_900005</name>
</gene>